<dbReference type="InterPro" id="IPR036869">
    <property type="entry name" value="J_dom_sf"/>
</dbReference>
<evidence type="ECO:0000256" key="3">
    <source>
        <dbReference type="ARBA" id="ARBA00022833"/>
    </source>
</evidence>
<dbReference type="SMART" id="SM00271">
    <property type="entry name" value="DnaJ"/>
    <property type="match status" value="1"/>
</dbReference>
<dbReference type="GeneID" id="36378702"/>
<dbReference type="Pfam" id="PF21884">
    <property type="entry name" value="ZUO1-like_ZHD"/>
    <property type="match status" value="1"/>
</dbReference>
<dbReference type="InterPro" id="IPR013087">
    <property type="entry name" value="Znf_C2H2_type"/>
</dbReference>
<organism evidence="11">
    <name type="scientific">Strongyloides ratti</name>
    <name type="common">Parasitic roundworm</name>
    <dbReference type="NCBI Taxonomy" id="34506"/>
    <lineage>
        <taxon>Eukaryota</taxon>
        <taxon>Metazoa</taxon>
        <taxon>Ecdysozoa</taxon>
        <taxon>Nematoda</taxon>
        <taxon>Chromadorea</taxon>
        <taxon>Rhabditida</taxon>
        <taxon>Tylenchina</taxon>
        <taxon>Panagrolaimomorpha</taxon>
        <taxon>Strongyloidoidea</taxon>
        <taxon>Strongyloididae</taxon>
        <taxon>Strongyloides</taxon>
    </lineage>
</organism>
<reference evidence="11 12" key="1">
    <citation type="submission" date="2014-09" db="EMBL/GenBank/DDBJ databases">
        <authorList>
            <person name="Martin A.A."/>
        </authorList>
    </citation>
    <scope>NUCLEOTIDE SEQUENCE</scope>
    <source>
        <strain evidence="12">ED321</strain>
        <strain evidence="11">ED321 Heterogonic</strain>
    </source>
</reference>
<protein>
    <recommendedName>
        <fullName evidence="4">DnaJ homolog subfamily C member 21</fullName>
    </recommendedName>
</protein>
<keyword evidence="2 5" id="KW-0863">Zinc-finger</keyword>
<dbReference type="CDD" id="cd06257">
    <property type="entry name" value="DnaJ"/>
    <property type="match status" value="1"/>
</dbReference>
<dbReference type="Proteomes" id="UP000035682">
    <property type="component" value="Unplaced"/>
</dbReference>
<feature type="compositionally biased region" description="Basic and acidic residues" evidence="7">
    <location>
        <begin position="413"/>
        <end position="440"/>
    </location>
</feature>
<dbReference type="InterPro" id="IPR036236">
    <property type="entry name" value="Znf_C2H2_sf"/>
</dbReference>
<feature type="region of interest" description="Disordered" evidence="7">
    <location>
        <begin position="381"/>
        <end position="467"/>
    </location>
</feature>
<dbReference type="GO" id="GO:0008270">
    <property type="term" value="F:zinc ion binding"/>
    <property type="evidence" value="ECO:0007669"/>
    <property type="project" value="UniProtKB-KW"/>
</dbReference>
<feature type="signal peptide" evidence="8">
    <location>
        <begin position="1"/>
        <end position="19"/>
    </location>
</feature>
<keyword evidence="6" id="KW-0175">Coiled coil</keyword>
<reference evidence="13" key="2">
    <citation type="submission" date="2020-12" db="UniProtKB">
        <authorList>
            <consortium name="WormBaseParasite"/>
        </authorList>
    </citation>
    <scope>IDENTIFICATION</scope>
</reference>
<dbReference type="PROSITE" id="PS00636">
    <property type="entry name" value="DNAJ_1"/>
    <property type="match status" value="1"/>
</dbReference>
<dbReference type="Gene3D" id="1.10.287.110">
    <property type="entry name" value="DnaJ domain"/>
    <property type="match status" value="1"/>
</dbReference>
<dbReference type="InterPro" id="IPR051964">
    <property type="entry name" value="Chaperone_stress_response"/>
</dbReference>
<dbReference type="CTD" id="36378702"/>
<evidence type="ECO:0000256" key="2">
    <source>
        <dbReference type="ARBA" id="ARBA00022771"/>
    </source>
</evidence>
<evidence type="ECO:0000256" key="8">
    <source>
        <dbReference type="SAM" id="SignalP"/>
    </source>
</evidence>
<evidence type="ECO:0000256" key="6">
    <source>
        <dbReference type="SAM" id="Coils"/>
    </source>
</evidence>
<dbReference type="Pfam" id="PF12171">
    <property type="entry name" value="zf-C2H2_jaz"/>
    <property type="match status" value="1"/>
</dbReference>
<dbReference type="OrthoDB" id="552049at2759"/>
<dbReference type="OMA" id="RANHEES"/>
<feature type="domain" description="C2H2-type" evidence="10">
    <location>
        <begin position="467"/>
        <end position="496"/>
    </location>
</feature>
<dbReference type="AlphaFoldDB" id="A0A090LDX4"/>
<dbReference type="PROSITE" id="PS50076">
    <property type="entry name" value="DNAJ_2"/>
    <property type="match status" value="1"/>
</dbReference>
<dbReference type="PRINTS" id="PR00625">
    <property type="entry name" value="JDOMAIN"/>
</dbReference>
<evidence type="ECO:0000256" key="7">
    <source>
        <dbReference type="SAM" id="MobiDB-lite"/>
    </source>
</evidence>
<feature type="compositionally biased region" description="Basic residues" evidence="7">
    <location>
        <begin position="386"/>
        <end position="399"/>
    </location>
</feature>
<feature type="domain" description="J" evidence="9">
    <location>
        <begin position="17"/>
        <end position="83"/>
    </location>
</feature>
<evidence type="ECO:0000313" key="12">
    <source>
        <dbReference type="Proteomes" id="UP000035682"/>
    </source>
</evidence>
<accession>A0A090LDX4</accession>
<dbReference type="InterPro" id="IPR018253">
    <property type="entry name" value="DnaJ_domain_CS"/>
</dbReference>
<evidence type="ECO:0000259" key="10">
    <source>
        <dbReference type="PROSITE" id="PS50157"/>
    </source>
</evidence>
<feature type="chain" id="PRO_5015030704" description="DnaJ homolog subfamily C member 21" evidence="8">
    <location>
        <begin position="20"/>
        <end position="512"/>
    </location>
</feature>
<evidence type="ECO:0000313" key="13">
    <source>
        <dbReference type="WBParaSite" id="SRAE_2000100800.1"/>
    </source>
</evidence>
<name>A0A090LDX4_STRRB</name>
<dbReference type="WormBase" id="SRAE_2000100800">
    <property type="protein sequence ID" value="SRP06115"/>
    <property type="gene ID" value="WBGene00261208"/>
</dbReference>
<keyword evidence="3" id="KW-0862">Zinc</keyword>
<keyword evidence="8" id="KW-0732">Signal</keyword>
<evidence type="ECO:0000256" key="1">
    <source>
        <dbReference type="ARBA" id="ARBA00022723"/>
    </source>
</evidence>
<dbReference type="PROSITE" id="PS50157">
    <property type="entry name" value="ZINC_FINGER_C2H2_2"/>
    <property type="match status" value="1"/>
</dbReference>
<dbReference type="STRING" id="34506.A0A090LDX4"/>
<dbReference type="RefSeq" id="XP_024505538.1">
    <property type="nucleotide sequence ID" value="XM_024651908.1"/>
</dbReference>
<dbReference type="PROSITE" id="PS00028">
    <property type="entry name" value="ZINC_FINGER_C2H2_1"/>
    <property type="match status" value="2"/>
</dbReference>
<keyword evidence="1" id="KW-0479">Metal-binding</keyword>
<feature type="coiled-coil region" evidence="6">
    <location>
        <begin position="228"/>
        <end position="263"/>
    </location>
</feature>
<dbReference type="InterPro" id="IPR001623">
    <property type="entry name" value="DnaJ_domain"/>
</dbReference>
<dbReference type="GO" id="GO:0005737">
    <property type="term" value="C:cytoplasm"/>
    <property type="evidence" value="ECO:0007669"/>
    <property type="project" value="TreeGrafter"/>
</dbReference>
<dbReference type="PANTHER" id="PTHR44029">
    <property type="entry name" value="DNAJ HOMOLOG SUBFAMILY C MEMBER 21"/>
    <property type="match status" value="1"/>
</dbReference>
<evidence type="ECO:0000313" key="11">
    <source>
        <dbReference type="EMBL" id="CEF66338.1"/>
    </source>
</evidence>
<evidence type="ECO:0000313" key="14">
    <source>
        <dbReference type="WormBase" id="SRAE_2000100800"/>
    </source>
</evidence>
<proteinExistence type="predicted"/>
<evidence type="ECO:0000259" key="9">
    <source>
        <dbReference type="PROSITE" id="PS50076"/>
    </source>
</evidence>
<dbReference type="FunFam" id="1.10.287.110:FF:000046">
    <property type="entry name" value="dnaJ homolog subfamily C member 21"/>
    <property type="match status" value="1"/>
</dbReference>
<sequence>MIFLIQLIFTVFFCMKCYYDLLEVDKKATPEDIKKNYRKLALKWHPDKNPDRLQECTEYFALLQSAYEVLSDPHERAFYDRHKESILRGYDEPQENRTGLNVYQYMTTSCYKGYDDDNHGFYTVYRNVFEKIAEEEYNSIDDSRDWNYPKFGDSLSDYDEIVEPFYSFWTAFCTKRSFAWLDQYDIRQADNRSVARAIDRENKKFRDAGKKKRNEEIRELALFVRKRDKRILKRKEELEIKRREQEEKQKQRQKEKIRANLEAVKNFKENEELDKLYKEQLYQLEKDIDNDYGEGKSVEDYEEETLYCIACEKEFKSVKALENHKNSKKHKQILEELKKHMKDEDRDLFNDVVQNTFDETMVDEFEKIGFDEEEEAIKIENIPKNNSKKSKKKERKNKKKWDINNDSDIEVSDSIKPEEYLENEQCHKIEKEEKESEVKEKGKKSRRRDKNNSEQEPPIATSQPIPSACTVCKQMFESRTKLFNHIKIEGHAQLKTIDTPIEKKKSKGKKGK</sequence>
<dbReference type="SUPFAM" id="SSF57667">
    <property type="entry name" value="beta-beta-alpha zinc fingers"/>
    <property type="match status" value="1"/>
</dbReference>
<evidence type="ECO:0000256" key="5">
    <source>
        <dbReference type="PROSITE-ProRule" id="PRU00042"/>
    </source>
</evidence>
<dbReference type="SUPFAM" id="SSF46565">
    <property type="entry name" value="Chaperone J-domain"/>
    <property type="match status" value="1"/>
</dbReference>
<dbReference type="PANTHER" id="PTHR44029:SF1">
    <property type="entry name" value="DNAJ HOMOLOG SUBFAMILY C MEMBER 21"/>
    <property type="match status" value="1"/>
</dbReference>
<dbReference type="InterPro" id="IPR022755">
    <property type="entry name" value="Znf_C2H2_jaz"/>
</dbReference>
<dbReference type="SMART" id="SM00355">
    <property type="entry name" value="ZnF_C2H2"/>
    <property type="match status" value="2"/>
</dbReference>
<dbReference type="WBParaSite" id="SRAE_2000100800.1">
    <property type="protein sequence ID" value="SRAE_2000100800.1"/>
    <property type="gene ID" value="WBGene00261208"/>
</dbReference>
<evidence type="ECO:0000256" key="4">
    <source>
        <dbReference type="ARBA" id="ARBA00074367"/>
    </source>
</evidence>
<dbReference type="InterPro" id="IPR054076">
    <property type="entry name" value="ZUO1-like_ZHD"/>
</dbReference>
<dbReference type="EMBL" id="LN609529">
    <property type="protein sequence ID" value="CEF66338.1"/>
    <property type="molecule type" value="Genomic_DNA"/>
</dbReference>
<keyword evidence="12" id="KW-1185">Reference proteome</keyword>
<dbReference type="Gene3D" id="3.30.160.60">
    <property type="entry name" value="Classic Zinc Finger"/>
    <property type="match status" value="1"/>
</dbReference>
<gene>
    <name evidence="11 13 14" type="ORF">SRAE_2000100800</name>
</gene>
<dbReference type="Pfam" id="PF00226">
    <property type="entry name" value="DnaJ"/>
    <property type="match status" value="1"/>
</dbReference>
<feature type="region of interest" description="Disordered" evidence="7">
    <location>
        <begin position="488"/>
        <end position="512"/>
    </location>
</feature>